<keyword evidence="2" id="KW-1185">Reference proteome</keyword>
<dbReference type="RefSeq" id="WP_344787823.1">
    <property type="nucleotide sequence ID" value="NZ_BAABCA010000003.1"/>
</dbReference>
<dbReference type="Pfam" id="PF07606">
    <property type="entry name" value="DUF1569"/>
    <property type="match status" value="1"/>
</dbReference>
<name>A0ABP8C8E9_9FLAO</name>
<reference evidence="2" key="1">
    <citation type="journal article" date="2019" name="Int. J. Syst. Evol. Microbiol.">
        <title>The Global Catalogue of Microorganisms (GCM) 10K type strain sequencing project: providing services to taxonomists for standard genome sequencing and annotation.</title>
        <authorList>
            <consortium name="The Broad Institute Genomics Platform"/>
            <consortium name="The Broad Institute Genome Sequencing Center for Infectious Disease"/>
            <person name="Wu L."/>
            <person name="Ma J."/>
        </authorList>
    </citation>
    <scope>NUCLEOTIDE SEQUENCE [LARGE SCALE GENOMIC DNA]</scope>
    <source>
        <strain evidence="2">JCM 17630</strain>
    </source>
</reference>
<accession>A0ABP8C8E9</accession>
<protein>
    <recommendedName>
        <fullName evidence="3">DUF1569 domain-containing protein</fullName>
    </recommendedName>
</protein>
<sequence>MKNIFDKKETTKIIDRINNLETTSKPQWGKMSVDQMLAHCNVTYEMALDNIHTKPNGFKTAILKLLIKPIVVSEKPYKKNSKTAPEFLITSSKNFETEKERLINYLNKTQSLGANYFEGKESLSFGKLSKQEWNNMFYKHLDHHLNQFGV</sequence>
<dbReference type="EMBL" id="BAABCA010000003">
    <property type="protein sequence ID" value="GAA4235556.1"/>
    <property type="molecule type" value="Genomic_DNA"/>
</dbReference>
<evidence type="ECO:0008006" key="3">
    <source>
        <dbReference type="Google" id="ProtNLM"/>
    </source>
</evidence>
<gene>
    <name evidence="1" type="ORF">GCM10022291_17780</name>
</gene>
<dbReference type="InterPro" id="IPR034660">
    <property type="entry name" value="DinB/YfiT-like"/>
</dbReference>
<evidence type="ECO:0000313" key="2">
    <source>
        <dbReference type="Proteomes" id="UP001501496"/>
    </source>
</evidence>
<organism evidence="1 2">
    <name type="scientific">Postechiella marina</name>
    <dbReference type="NCBI Taxonomy" id="943941"/>
    <lineage>
        <taxon>Bacteria</taxon>
        <taxon>Pseudomonadati</taxon>
        <taxon>Bacteroidota</taxon>
        <taxon>Flavobacteriia</taxon>
        <taxon>Flavobacteriales</taxon>
        <taxon>Flavobacteriaceae</taxon>
        <taxon>Postechiella</taxon>
    </lineage>
</organism>
<evidence type="ECO:0000313" key="1">
    <source>
        <dbReference type="EMBL" id="GAA4235556.1"/>
    </source>
</evidence>
<dbReference type="SUPFAM" id="SSF109854">
    <property type="entry name" value="DinB/YfiT-like putative metalloenzymes"/>
    <property type="match status" value="1"/>
</dbReference>
<dbReference type="Proteomes" id="UP001501496">
    <property type="component" value="Unassembled WGS sequence"/>
</dbReference>
<dbReference type="Gene3D" id="1.20.120.450">
    <property type="entry name" value="dinb family like domain"/>
    <property type="match status" value="1"/>
</dbReference>
<comment type="caution">
    <text evidence="1">The sequence shown here is derived from an EMBL/GenBank/DDBJ whole genome shotgun (WGS) entry which is preliminary data.</text>
</comment>
<dbReference type="InterPro" id="IPR011463">
    <property type="entry name" value="DUF1569"/>
</dbReference>
<proteinExistence type="predicted"/>